<feature type="compositionally biased region" description="Low complexity" evidence="1">
    <location>
        <begin position="57"/>
        <end position="71"/>
    </location>
</feature>
<feature type="non-terminal residue" evidence="2">
    <location>
        <position position="1"/>
    </location>
</feature>
<dbReference type="Proteomes" id="UP001476798">
    <property type="component" value="Unassembled WGS sequence"/>
</dbReference>
<reference evidence="2 3" key="1">
    <citation type="submission" date="2021-06" db="EMBL/GenBank/DDBJ databases">
        <authorList>
            <person name="Palmer J.M."/>
        </authorList>
    </citation>
    <scope>NUCLEOTIDE SEQUENCE [LARGE SCALE GENOMIC DNA]</scope>
    <source>
        <strain evidence="2 3">GA_2019</strain>
        <tissue evidence="2">Muscle</tissue>
    </source>
</reference>
<organism evidence="2 3">
    <name type="scientific">Goodea atripinnis</name>
    <dbReference type="NCBI Taxonomy" id="208336"/>
    <lineage>
        <taxon>Eukaryota</taxon>
        <taxon>Metazoa</taxon>
        <taxon>Chordata</taxon>
        <taxon>Craniata</taxon>
        <taxon>Vertebrata</taxon>
        <taxon>Euteleostomi</taxon>
        <taxon>Actinopterygii</taxon>
        <taxon>Neopterygii</taxon>
        <taxon>Teleostei</taxon>
        <taxon>Neoteleostei</taxon>
        <taxon>Acanthomorphata</taxon>
        <taxon>Ovalentaria</taxon>
        <taxon>Atherinomorphae</taxon>
        <taxon>Cyprinodontiformes</taxon>
        <taxon>Goodeidae</taxon>
        <taxon>Goodea</taxon>
    </lineage>
</organism>
<feature type="region of interest" description="Disordered" evidence="1">
    <location>
        <begin position="44"/>
        <end position="80"/>
    </location>
</feature>
<name>A0ABV0MI17_9TELE</name>
<evidence type="ECO:0000313" key="2">
    <source>
        <dbReference type="EMBL" id="MEQ2158695.1"/>
    </source>
</evidence>
<sequence>HVKLVKMTLNHRNDYVGKCKIFKHLAYLNTRSLKCFPDGGLRHRQDTSPSLPEFGGVPQQSPLVVQSQPQPQASPSPPAILHDLQQPDSTSYVLLNLAKGITASSESLIFAADGAGDDEDGGVSSGDYGIDGTAPWYLRVQELAHDSLIAATRAQLARDAKASQDARAASVSNGEGTLFGLFAQN</sequence>
<comment type="caution">
    <text evidence="2">The sequence shown here is derived from an EMBL/GenBank/DDBJ whole genome shotgun (WGS) entry which is preliminary data.</text>
</comment>
<gene>
    <name evidence="2" type="ORF">GOODEAATRI_015081</name>
</gene>
<dbReference type="EMBL" id="JAHRIO010001096">
    <property type="protein sequence ID" value="MEQ2158695.1"/>
    <property type="molecule type" value="Genomic_DNA"/>
</dbReference>
<protein>
    <submittedName>
        <fullName evidence="2">Uncharacterized protein</fullName>
    </submittedName>
</protein>
<evidence type="ECO:0000256" key="1">
    <source>
        <dbReference type="SAM" id="MobiDB-lite"/>
    </source>
</evidence>
<keyword evidence="3" id="KW-1185">Reference proteome</keyword>
<proteinExistence type="predicted"/>
<evidence type="ECO:0000313" key="3">
    <source>
        <dbReference type="Proteomes" id="UP001476798"/>
    </source>
</evidence>
<accession>A0ABV0MI17</accession>